<dbReference type="AlphaFoldDB" id="A0A7H9EMV1"/>
<dbReference type="SMART" id="SM00052">
    <property type="entry name" value="EAL"/>
    <property type="match status" value="1"/>
</dbReference>
<accession>A0A7H9EMV1</accession>
<name>A0A7H9EMV1_9LACO</name>
<organism evidence="3 4">
    <name type="scientific">Ligilactobacillus saerimneri</name>
    <dbReference type="NCBI Taxonomy" id="228229"/>
    <lineage>
        <taxon>Bacteria</taxon>
        <taxon>Bacillati</taxon>
        <taxon>Bacillota</taxon>
        <taxon>Bacilli</taxon>
        <taxon>Lactobacillales</taxon>
        <taxon>Lactobacillaceae</taxon>
        <taxon>Ligilactobacillus</taxon>
    </lineage>
</organism>
<keyword evidence="1" id="KW-0812">Transmembrane</keyword>
<evidence type="ECO:0000313" key="4">
    <source>
        <dbReference type="Proteomes" id="UP000510886"/>
    </source>
</evidence>
<dbReference type="Gene3D" id="3.20.20.450">
    <property type="entry name" value="EAL domain"/>
    <property type="match status" value="1"/>
</dbReference>
<dbReference type="KEGG" id="lsw:GTO87_08565"/>
<evidence type="ECO:0000256" key="1">
    <source>
        <dbReference type="SAM" id="Phobius"/>
    </source>
</evidence>
<feature type="domain" description="EAL" evidence="2">
    <location>
        <begin position="24"/>
        <end position="266"/>
    </location>
</feature>
<gene>
    <name evidence="3" type="ORF">GTO87_08565</name>
</gene>
<feature type="transmembrane region" description="Helical" evidence="1">
    <location>
        <begin position="7"/>
        <end position="30"/>
    </location>
</feature>
<keyword evidence="1" id="KW-1133">Transmembrane helix</keyword>
<sequence length="269" mass="31425">MTELAILLLRIFVAFTVLAFGACVGAWWYYRTKRGIDLDAGFEGQYDYHGQAIYNQQGEIEGYELLLRELDSATGEWRLPAHVLDFPLLRIVAEIQRLVPHLEDNVEFITINLTLKQILDFRSDQFITWTQSILAGRRLEIELDALEIIGCNFIQRWRLKKRLRAITARNIPIVIEGVDSTRLMYRRLLPFLERVTHVKFVANAFNKSATHWIEVTLGEWQLATQKAQVGMILGKIERLCQEQLADQLHIPYRQGYLYARPEKIEREDH</sequence>
<protein>
    <submittedName>
        <fullName evidence="3">Diguanylate phosphodiesterase</fullName>
    </submittedName>
</protein>
<keyword evidence="1" id="KW-0472">Membrane</keyword>
<dbReference type="SUPFAM" id="SSF141868">
    <property type="entry name" value="EAL domain-like"/>
    <property type="match status" value="1"/>
</dbReference>
<dbReference type="EMBL" id="CP047418">
    <property type="protein sequence ID" value="QLL78632.1"/>
    <property type="molecule type" value="Genomic_DNA"/>
</dbReference>
<proteinExistence type="predicted"/>
<dbReference type="InterPro" id="IPR001633">
    <property type="entry name" value="EAL_dom"/>
</dbReference>
<dbReference type="Proteomes" id="UP000510886">
    <property type="component" value="Chromosome"/>
</dbReference>
<dbReference type="RefSeq" id="WP_180848800.1">
    <property type="nucleotide sequence ID" value="NZ_CP047418.1"/>
</dbReference>
<evidence type="ECO:0000313" key="3">
    <source>
        <dbReference type="EMBL" id="QLL78632.1"/>
    </source>
</evidence>
<evidence type="ECO:0000259" key="2">
    <source>
        <dbReference type="SMART" id="SM00052"/>
    </source>
</evidence>
<reference evidence="3 4" key="1">
    <citation type="submission" date="2020-01" db="EMBL/GenBank/DDBJ databases">
        <title>Complete and circular genome sequences of six lactobacillus isolates from horses.</title>
        <authorList>
            <person name="Hassan H.M."/>
        </authorList>
    </citation>
    <scope>NUCLEOTIDE SEQUENCE [LARGE SCALE GENOMIC DNA]</scope>
    <source>
        <strain evidence="3 4">1A</strain>
    </source>
</reference>
<dbReference type="InterPro" id="IPR035919">
    <property type="entry name" value="EAL_sf"/>
</dbReference>